<gene>
    <name evidence="1" type="ORF">HD597_003918</name>
</gene>
<proteinExistence type="predicted"/>
<dbReference type="GO" id="GO:0015074">
    <property type="term" value="P:DNA integration"/>
    <property type="evidence" value="ECO:0007669"/>
    <property type="project" value="InterPro"/>
</dbReference>
<name>A0A9X2GLT1_9ACTN</name>
<comment type="caution">
    <text evidence="1">The sequence shown here is derived from an EMBL/GenBank/DDBJ whole genome shotgun (WGS) entry which is preliminary data.</text>
</comment>
<accession>A0A9X2GLT1</accession>
<dbReference type="AlphaFoldDB" id="A0A9X2GLT1"/>
<evidence type="ECO:0000313" key="2">
    <source>
        <dbReference type="Proteomes" id="UP001139648"/>
    </source>
</evidence>
<dbReference type="RefSeq" id="WP_253744060.1">
    <property type="nucleotide sequence ID" value="NZ_BAABKA010000063.1"/>
</dbReference>
<sequence>MATEFVDASLKRVPLRRRTTGPTPRTARLAVFRWINRYNTVRRHFRLGQLSPIDYDKTFAGPS</sequence>
<organism evidence="1 2">
    <name type="scientific">Nonomuraea thailandensis</name>
    <dbReference type="NCBI Taxonomy" id="1188745"/>
    <lineage>
        <taxon>Bacteria</taxon>
        <taxon>Bacillati</taxon>
        <taxon>Actinomycetota</taxon>
        <taxon>Actinomycetes</taxon>
        <taxon>Streptosporangiales</taxon>
        <taxon>Streptosporangiaceae</taxon>
        <taxon>Nonomuraea</taxon>
    </lineage>
</organism>
<protein>
    <submittedName>
        <fullName evidence="1">Transposase InsO family protein</fullName>
    </submittedName>
</protein>
<reference evidence="1" key="1">
    <citation type="submission" date="2022-06" db="EMBL/GenBank/DDBJ databases">
        <title>Sequencing the genomes of 1000 actinobacteria strains.</title>
        <authorList>
            <person name="Klenk H.-P."/>
        </authorList>
    </citation>
    <scope>NUCLEOTIDE SEQUENCE</scope>
    <source>
        <strain evidence="1">DSM 46694</strain>
    </source>
</reference>
<dbReference type="EMBL" id="JAMZEB010000002">
    <property type="protein sequence ID" value="MCP2356898.1"/>
    <property type="molecule type" value="Genomic_DNA"/>
</dbReference>
<dbReference type="Proteomes" id="UP001139648">
    <property type="component" value="Unassembled WGS sequence"/>
</dbReference>
<evidence type="ECO:0000313" key="1">
    <source>
        <dbReference type="EMBL" id="MCP2356898.1"/>
    </source>
</evidence>
<keyword evidence="2" id="KW-1185">Reference proteome</keyword>